<gene>
    <name evidence="3" type="ordered locus">Xaut_1108</name>
</gene>
<dbReference type="Gene3D" id="3.10.590.10">
    <property type="entry name" value="ph1033 like domains"/>
    <property type="match status" value="1"/>
</dbReference>
<dbReference type="InterPro" id="IPR015947">
    <property type="entry name" value="PUA-like_sf"/>
</dbReference>
<dbReference type="PANTHER" id="PTHR14087:SF7">
    <property type="entry name" value="THYMOCYTE NUCLEAR PROTEIN 1"/>
    <property type="match status" value="1"/>
</dbReference>
<dbReference type="eggNOG" id="COG2947">
    <property type="taxonomic scope" value="Bacteria"/>
</dbReference>
<accession>A7IEB4</accession>
<dbReference type="EMBL" id="CP000781">
    <property type="protein sequence ID" value="ABS66357.1"/>
    <property type="molecule type" value="Genomic_DNA"/>
</dbReference>
<dbReference type="InterPro" id="IPR052181">
    <property type="entry name" value="5hmC_binding"/>
</dbReference>
<dbReference type="STRING" id="78245.Xaut_1108"/>
<dbReference type="Proteomes" id="UP000002417">
    <property type="component" value="Chromosome"/>
</dbReference>
<dbReference type="PANTHER" id="PTHR14087">
    <property type="entry name" value="THYMOCYTE NUCLEAR PROTEIN 1"/>
    <property type="match status" value="1"/>
</dbReference>
<sequence length="163" mass="18272">MHLPTHLPSREGRGKPAPSLRNTSFAMAHWLYKSEPFKWSWDMQVKAGAKGTHWDGVRNHLAKQQLLAMKKGDRGFFYHSNEGKEIVGIVEVIKEAYPDPSDPSGKFFMVDIKAVKPLKTPVTLAAVKAEPRLQEMALIKFSRLSVQPVSDEEWDIVCGMGGV</sequence>
<reference evidence="3 4" key="1">
    <citation type="submission" date="2007-07" db="EMBL/GenBank/DDBJ databases">
        <title>Complete sequence of chromosome of Xanthobacter autotrophicus Py2.</title>
        <authorList>
            <consortium name="US DOE Joint Genome Institute"/>
            <person name="Copeland A."/>
            <person name="Lucas S."/>
            <person name="Lapidus A."/>
            <person name="Barry K."/>
            <person name="Glavina del Rio T."/>
            <person name="Hammon N."/>
            <person name="Israni S."/>
            <person name="Dalin E."/>
            <person name="Tice H."/>
            <person name="Pitluck S."/>
            <person name="Sims D."/>
            <person name="Brettin T."/>
            <person name="Bruce D."/>
            <person name="Detter J.C."/>
            <person name="Han C."/>
            <person name="Tapia R."/>
            <person name="Brainard J."/>
            <person name="Schmutz J."/>
            <person name="Larimer F."/>
            <person name="Land M."/>
            <person name="Hauser L."/>
            <person name="Kyrpides N."/>
            <person name="Kim E."/>
            <person name="Ensigns S.A."/>
            <person name="Richardson P."/>
        </authorList>
    </citation>
    <scope>NUCLEOTIDE SEQUENCE [LARGE SCALE GENOMIC DNA]</scope>
    <source>
        <strain evidence="4">ATCC BAA-1158 / Py2</strain>
    </source>
</reference>
<dbReference type="AlphaFoldDB" id="A7IEB4"/>
<dbReference type="KEGG" id="xau:Xaut_1108"/>
<proteinExistence type="predicted"/>
<feature type="domain" description="EVE" evidence="2">
    <location>
        <begin position="28"/>
        <end position="160"/>
    </location>
</feature>
<dbReference type="SUPFAM" id="SSF88697">
    <property type="entry name" value="PUA domain-like"/>
    <property type="match status" value="1"/>
</dbReference>
<evidence type="ECO:0000256" key="1">
    <source>
        <dbReference type="SAM" id="MobiDB-lite"/>
    </source>
</evidence>
<keyword evidence="4" id="KW-1185">Reference proteome</keyword>
<feature type="region of interest" description="Disordered" evidence="1">
    <location>
        <begin position="1"/>
        <end position="20"/>
    </location>
</feature>
<evidence type="ECO:0000259" key="2">
    <source>
        <dbReference type="Pfam" id="PF01878"/>
    </source>
</evidence>
<dbReference type="Pfam" id="PF01878">
    <property type="entry name" value="EVE"/>
    <property type="match status" value="1"/>
</dbReference>
<organism evidence="3 4">
    <name type="scientific">Xanthobacter autotrophicus (strain ATCC BAA-1158 / Py2)</name>
    <dbReference type="NCBI Taxonomy" id="78245"/>
    <lineage>
        <taxon>Bacteria</taxon>
        <taxon>Pseudomonadati</taxon>
        <taxon>Pseudomonadota</taxon>
        <taxon>Alphaproteobacteria</taxon>
        <taxon>Hyphomicrobiales</taxon>
        <taxon>Xanthobacteraceae</taxon>
        <taxon>Xanthobacter</taxon>
    </lineage>
</organism>
<dbReference type="PhylomeDB" id="A7IEB4"/>
<dbReference type="InterPro" id="IPR047197">
    <property type="entry name" value="THYN1-like_EVE"/>
</dbReference>
<dbReference type="HOGENOM" id="CLU_041799_2_1_5"/>
<evidence type="ECO:0000313" key="4">
    <source>
        <dbReference type="Proteomes" id="UP000002417"/>
    </source>
</evidence>
<protein>
    <recommendedName>
        <fullName evidence="2">EVE domain-containing protein</fullName>
    </recommendedName>
</protein>
<name>A7IEB4_XANP2</name>
<dbReference type="CDD" id="cd21133">
    <property type="entry name" value="EVE"/>
    <property type="match status" value="1"/>
</dbReference>
<evidence type="ECO:0000313" key="3">
    <source>
        <dbReference type="EMBL" id="ABS66357.1"/>
    </source>
</evidence>
<dbReference type="InterPro" id="IPR002740">
    <property type="entry name" value="EVE_domain"/>
</dbReference>